<comment type="function">
    <text evidence="10">Catalyzes the reduction of 1-pyrroline-5-carboxylate (PCA) to L-proline.</text>
</comment>
<dbReference type="AlphaFoldDB" id="A0A6G6ISF6"/>
<dbReference type="EC" id="1.5.1.2" evidence="10 11"/>
<reference evidence="16 17" key="1">
    <citation type="submission" date="2020-02" db="EMBL/GenBank/DDBJ databases">
        <title>Integrative conjugative elements (ICEs) and plasmids drive adaptation of Pseudomonas nitroreducens strain HBP1 to wastewater environment.</title>
        <authorList>
            <person name="Sentchilo V."/>
            <person name="Carraro N."/>
            <person name="Bertelli C."/>
            <person name="van der Meer J.R."/>
        </authorList>
    </citation>
    <scope>NUCLEOTIDE SEQUENCE [LARGE SCALE GENOMIC DNA]</scope>
    <source>
        <strain evidence="16 17">HBP1</strain>
    </source>
</reference>
<evidence type="ECO:0000313" key="17">
    <source>
        <dbReference type="Proteomes" id="UP000501063"/>
    </source>
</evidence>
<keyword evidence="4 10" id="KW-0028">Amino-acid biosynthesis</keyword>
<evidence type="ECO:0000256" key="11">
    <source>
        <dbReference type="NCBIfam" id="TIGR00112"/>
    </source>
</evidence>
<evidence type="ECO:0000313" key="16">
    <source>
        <dbReference type="EMBL" id="QIE85171.1"/>
    </source>
</evidence>
<sequence>MSTRIAFIGAGNMAASLIGGLRAKGVEASRIRASDPGAEQRAKIAAEHGIDVVGDNASAVAGADVVVLAVKPQVMKDVCLALAPSLSDSALIVSIAAGIPCASLERWLGAVNGQPRAIVRCMPNTPALVGLGASGLYPNSSVSATQREQAQQLLSAVGIALWLDEERQIDAVTAVSGSGPAYFFLLMEAMTAAGEKLGLSREVAGQLARQTALGAAQMATTSDVDPAELRRRVTSPKGTTEAAITTFQANGFEALVEKAVGAADHRSAELAEQLGQ</sequence>
<evidence type="ECO:0000256" key="2">
    <source>
        <dbReference type="ARBA" id="ARBA00005525"/>
    </source>
</evidence>
<dbReference type="Pfam" id="PF03807">
    <property type="entry name" value="F420_oxidored"/>
    <property type="match status" value="1"/>
</dbReference>
<feature type="binding site" evidence="12">
    <location>
        <begin position="8"/>
        <end position="13"/>
    </location>
    <ligand>
        <name>NADP(+)</name>
        <dbReference type="ChEBI" id="CHEBI:58349"/>
    </ligand>
</feature>
<dbReference type="InterPro" id="IPR008927">
    <property type="entry name" value="6-PGluconate_DH-like_C_sf"/>
</dbReference>
<evidence type="ECO:0000259" key="15">
    <source>
        <dbReference type="Pfam" id="PF14748"/>
    </source>
</evidence>
<dbReference type="EMBL" id="CP049140">
    <property type="protein sequence ID" value="QIE85171.1"/>
    <property type="molecule type" value="Genomic_DNA"/>
</dbReference>
<dbReference type="PANTHER" id="PTHR11645:SF0">
    <property type="entry name" value="PYRROLINE-5-CARBOXYLATE REDUCTASE 3"/>
    <property type="match status" value="1"/>
</dbReference>
<organism evidence="16 17">
    <name type="scientific">Pseudomonas nitroreducens</name>
    <dbReference type="NCBI Taxonomy" id="46680"/>
    <lineage>
        <taxon>Bacteria</taxon>
        <taxon>Pseudomonadati</taxon>
        <taxon>Pseudomonadota</taxon>
        <taxon>Gammaproteobacteria</taxon>
        <taxon>Pseudomonadales</taxon>
        <taxon>Pseudomonadaceae</taxon>
        <taxon>Pseudomonas</taxon>
    </lineage>
</organism>
<evidence type="ECO:0000256" key="12">
    <source>
        <dbReference type="PIRSR" id="PIRSR000193-1"/>
    </source>
</evidence>
<dbReference type="HAMAP" id="MF_01925">
    <property type="entry name" value="P5C_reductase"/>
    <property type="match status" value="1"/>
</dbReference>
<evidence type="ECO:0000256" key="3">
    <source>
        <dbReference type="ARBA" id="ARBA00022490"/>
    </source>
</evidence>
<dbReference type="Pfam" id="PF14748">
    <property type="entry name" value="P5CR_dimer"/>
    <property type="match status" value="1"/>
</dbReference>
<comment type="pathway">
    <text evidence="1 10 13">Amino-acid biosynthesis; L-proline biosynthesis; L-proline from L-glutamate 5-semialdehyde: step 1/1.</text>
</comment>
<feature type="binding site" evidence="12">
    <location>
        <begin position="69"/>
        <end position="72"/>
    </location>
    <ligand>
        <name>NADP(+)</name>
        <dbReference type="ChEBI" id="CHEBI:58349"/>
    </ligand>
</feature>
<dbReference type="Gene3D" id="1.10.3730.10">
    <property type="entry name" value="ProC C-terminal domain-like"/>
    <property type="match status" value="1"/>
</dbReference>
<feature type="binding site" evidence="12">
    <location>
        <position position="56"/>
    </location>
    <ligand>
        <name>NADPH</name>
        <dbReference type="ChEBI" id="CHEBI:57783"/>
    </ligand>
</feature>
<keyword evidence="3 10" id="KW-0963">Cytoplasm</keyword>
<evidence type="ECO:0000256" key="9">
    <source>
        <dbReference type="ARBA" id="ARBA00052690"/>
    </source>
</evidence>
<evidence type="ECO:0000256" key="6">
    <source>
        <dbReference type="ARBA" id="ARBA00022857"/>
    </source>
</evidence>
<dbReference type="PROSITE" id="PS00521">
    <property type="entry name" value="P5CR"/>
    <property type="match status" value="1"/>
</dbReference>
<dbReference type="InterPro" id="IPR036291">
    <property type="entry name" value="NAD(P)-bd_dom_sf"/>
</dbReference>
<dbReference type="PANTHER" id="PTHR11645">
    <property type="entry name" value="PYRROLINE-5-CARBOXYLATE REDUCTASE"/>
    <property type="match status" value="1"/>
</dbReference>
<dbReference type="SUPFAM" id="SSF51735">
    <property type="entry name" value="NAD(P)-binding Rossmann-fold domains"/>
    <property type="match status" value="1"/>
</dbReference>
<dbReference type="Gene3D" id="3.40.50.720">
    <property type="entry name" value="NAD(P)-binding Rossmann-like Domain"/>
    <property type="match status" value="1"/>
</dbReference>
<accession>A0A6G6ISF6</accession>
<feature type="domain" description="Pyrroline-5-carboxylate reductase dimerisation" evidence="15">
    <location>
        <begin position="166"/>
        <end position="270"/>
    </location>
</feature>
<dbReference type="InterPro" id="IPR053790">
    <property type="entry name" value="P5CR-like_CS"/>
</dbReference>
<dbReference type="SUPFAM" id="SSF48179">
    <property type="entry name" value="6-phosphogluconate dehydrogenase C-terminal domain-like"/>
    <property type="match status" value="1"/>
</dbReference>
<gene>
    <name evidence="10" type="primary">proC</name>
    <name evidence="16" type="ORF">G5B91_02350</name>
</gene>
<evidence type="ECO:0000256" key="1">
    <source>
        <dbReference type="ARBA" id="ARBA00005205"/>
    </source>
</evidence>
<comment type="similarity">
    <text evidence="2 10 13">Belongs to the pyrroline-5-carboxylate reductase family.</text>
</comment>
<dbReference type="Proteomes" id="UP000501063">
    <property type="component" value="Chromosome"/>
</dbReference>
<dbReference type="GO" id="GO:0004735">
    <property type="term" value="F:pyrroline-5-carboxylate reductase activity"/>
    <property type="evidence" value="ECO:0007669"/>
    <property type="project" value="UniProtKB-UniRule"/>
</dbReference>
<evidence type="ECO:0000256" key="13">
    <source>
        <dbReference type="RuleBase" id="RU003903"/>
    </source>
</evidence>
<evidence type="ECO:0000256" key="10">
    <source>
        <dbReference type="HAMAP-Rule" id="MF_01925"/>
    </source>
</evidence>
<dbReference type="FunFam" id="3.40.50.720:FF:000105">
    <property type="entry name" value="Pyrroline-5-carboxylate reductase"/>
    <property type="match status" value="1"/>
</dbReference>
<comment type="subcellular location">
    <subcellularLocation>
        <location evidence="10">Cytoplasm</location>
    </subcellularLocation>
</comment>
<evidence type="ECO:0000259" key="14">
    <source>
        <dbReference type="Pfam" id="PF03807"/>
    </source>
</evidence>
<evidence type="ECO:0000256" key="7">
    <source>
        <dbReference type="ARBA" id="ARBA00023002"/>
    </source>
</evidence>
<dbReference type="RefSeq" id="WP_024766760.1">
    <property type="nucleotide sequence ID" value="NZ_CP049140.1"/>
</dbReference>
<keyword evidence="5 10" id="KW-0641">Proline biosynthesis</keyword>
<feature type="domain" description="Pyrroline-5-carboxylate reductase catalytic N-terminal" evidence="14">
    <location>
        <begin position="4"/>
        <end position="98"/>
    </location>
</feature>
<comment type="catalytic activity">
    <reaction evidence="8 10">
        <text>L-proline + NAD(+) = (S)-1-pyrroline-5-carboxylate + NADH + 2 H(+)</text>
        <dbReference type="Rhea" id="RHEA:14105"/>
        <dbReference type="ChEBI" id="CHEBI:15378"/>
        <dbReference type="ChEBI" id="CHEBI:17388"/>
        <dbReference type="ChEBI" id="CHEBI:57540"/>
        <dbReference type="ChEBI" id="CHEBI:57945"/>
        <dbReference type="ChEBI" id="CHEBI:60039"/>
        <dbReference type="EC" id="1.5.1.2"/>
    </reaction>
</comment>
<protein>
    <recommendedName>
        <fullName evidence="10 11">Pyrroline-5-carboxylate reductase</fullName>
        <shortName evidence="10">P5C reductase</shortName>
        <shortName evidence="10">P5CR</shortName>
        <ecNumber evidence="10 11">1.5.1.2</ecNumber>
    </recommendedName>
    <alternativeName>
        <fullName evidence="10">PCA reductase</fullName>
    </alternativeName>
</protein>
<keyword evidence="6 10" id="KW-0521">NADP</keyword>
<proteinExistence type="inferred from homology"/>
<dbReference type="NCBIfam" id="TIGR00112">
    <property type="entry name" value="proC"/>
    <property type="match status" value="1"/>
</dbReference>
<dbReference type="InterPro" id="IPR028939">
    <property type="entry name" value="P5C_Rdtase_cat_N"/>
</dbReference>
<dbReference type="InterPro" id="IPR000304">
    <property type="entry name" value="Pyrroline-COOH_reductase"/>
</dbReference>
<dbReference type="PIRSF" id="PIRSF000193">
    <property type="entry name" value="Pyrrol-5-carb_rd"/>
    <property type="match status" value="1"/>
</dbReference>
<evidence type="ECO:0000256" key="8">
    <source>
        <dbReference type="ARBA" id="ARBA00050547"/>
    </source>
</evidence>
<evidence type="ECO:0000256" key="5">
    <source>
        <dbReference type="ARBA" id="ARBA00022650"/>
    </source>
</evidence>
<dbReference type="GO" id="GO:0005737">
    <property type="term" value="C:cytoplasm"/>
    <property type="evidence" value="ECO:0007669"/>
    <property type="project" value="UniProtKB-SubCell"/>
</dbReference>
<dbReference type="GO" id="GO:0055129">
    <property type="term" value="P:L-proline biosynthetic process"/>
    <property type="evidence" value="ECO:0007669"/>
    <property type="project" value="UniProtKB-UniRule"/>
</dbReference>
<dbReference type="FunFam" id="1.10.3730.10:FF:000001">
    <property type="entry name" value="Pyrroline-5-carboxylate reductase"/>
    <property type="match status" value="1"/>
</dbReference>
<name>A0A6G6ISF6_PSENT</name>
<dbReference type="InterPro" id="IPR029036">
    <property type="entry name" value="P5CR_dimer"/>
</dbReference>
<dbReference type="KEGG" id="pnt:G5B91_02350"/>
<evidence type="ECO:0000256" key="4">
    <source>
        <dbReference type="ARBA" id="ARBA00022605"/>
    </source>
</evidence>
<comment type="catalytic activity">
    <reaction evidence="9 10 13">
        <text>L-proline + NADP(+) = (S)-1-pyrroline-5-carboxylate + NADPH + 2 H(+)</text>
        <dbReference type="Rhea" id="RHEA:14109"/>
        <dbReference type="ChEBI" id="CHEBI:15378"/>
        <dbReference type="ChEBI" id="CHEBI:17388"/>
        <dbReference type="ChEBI" id="CHEBI:57783"/>
        <dbReference type="ChEBI" id="CHEBI:58349"/>
        <dbReference type="ChEBI" id="CHEBI:60039"/>
        <dbReference type="EC" id="1.5.1.2"/>
    </reaction>
</comment>
<dbReference type="UniPathway" id="UPA00098">
    <property type="reaction ID" value="UER00361"/>
</dbReference>
<keyword evidence="7 10" id="KW-0560">Oxidoreductase</keyword>